<dbReference type="RefSeq" id="WP_179354915.1">
    <property type="nucleotide sequence ID" value="NZ_CP058627.1"/>
</dbReference>
<dbReference type="EMBL" id="CP058627">
    <property type="protein sequence ID" value="QLG88400.1"/>
    <property type="molecule type" value="Genomic_DNA"/>
</dbReference>
<accession>A0A7H9BI49</accession>
<gene>
    <name evidence="5" type="ORF">HQ393_09150</name>
</gene>
<name>A0A7H9BI49_9NEIS</name>
<sequence length="343" mass="36874">MSTCFKQTTLSLCLLGAVLSGAAWAEEELKRIPAPEFVQAEMRGVLLPAQRKLAATSAELKQASINFCAAPDAANFGKLQAQYLNTLLAWRAIEVAPMGPSSEASVGRIMASDSAAPDKILTLAKDMPALPMVDGKALHESDTLPAWGIGLKTIESLLYTNKPEQSIKLLSTGKNCDYLQWQGQIVAYKSETLLRAWTGFSNGVGYDVSYPRQFQTEYLNRLVEGAREIAQQKVGLTPKSVWQDQLSGATAQGLMANVAGMRVLLLGADGGVGLDDFLISRGHQKIWDQVASKLARLEAVTRLTVDSRSEQTAQNIANAANALADVLEKDVAAALNIKIGKAK</sequence>
<dbReference type="Gene3D" id="1.20.1420.20">
    <property type="entry name" value="M75 peptidase, HXXE motif"/>
    <property type="match status" value="1"/>
</dbReference>
<evidence type="ECO:0000256" key="3">
    <source>
        <dbReference type="SAM" id="SignalP"/>
    </source>
</evidence>
<reference evidence="5 6" key="1">
    <citation type="submission" date="2020-07" db="EMBL/GenBank/DDBJ databases">
        <title>Complete genome sequence of Chitinibacter sp. 2T18.</title>
        <authorList>
            <person name="Bae J.-W."/>
            <person name="Choi J.-W."/>
        </authorList>
    </citation>
    <scope>NUCLEOTIDE SEQUENCE [LARGE SCALE GENOMIC DNA]</scope>
    <source>
        <strain evidence="5 6">2T18</strain>
    </source>
</reference>
<evidence type="ECO:0000313" key="5">
    <source>
        <dbReference type="EMBL" id="QLG88400.1"/>
    </source>
</evidence>
<dbReference type="Proteomes" id="UP000509597">
    <property type="component" value="Chromosome"/>
</dbReference>
<keyword evidence="2 3" id="KW-0732">Signal</keyword>
<dbReference type="InterPro" id="IPR038352">
    <property type="entry name" value="Imelysin_sf"/>
</dbReference>
<protein>
    <recommendedName>
        <fullName evidence="4">Imelysin-like domain-containing protein</fullName>
    </recommendedName>
</protein>
<dbReference type="GO" id="GO:0030313">
    <property type="term" value="C:cell envelope"/>
    <property type="evidence" value="ECO:0007669"/>
    <property type="project" value="UniProtKB-SubCell"/>
</dbReference>
<dbReference type="InterPro" id="IPR018976">
    <property type="entry name" value="Imelysin-like"/>
</dbReference>
<keyword evidence="6" id="KW-1185">Reference proteome</keyword>
<feature type="signal peptide" evidence="3">
    <location>
        <begin position="1"/>
        <end position="25"/>
    </location>
</feature>
<organism evidence="5 6">
    <name type="scientific">Chitinibacter bivalviorum</name>
    <dbReference type="NCBI Taxonomy" id="2739434"/>
    <lineage>
        <taxon>Bacteria</taxon>
        <taxon>Pseudomonadati</taxon>
        <taxon>Pseudomonadota</taxon>
        <taxon>Betaproteobacteria</taxon>
        <taxon>Neisseriales</taxon>
        <taxon>Chitinibacteraceae</taxon>
        <taxon>Chitinibacter</taxon>
    </lineage>
</organism>
<dbReference type="KEGG" id="chiz:HQ393_09150"/>
<dbReference type="AlphaFoldDB" id="A0A7H9BI49"/>
<feature type="domain" description="Imelysin-like" evidence="4">
    <location>
        <begin position="50"/>
        <end position="325"/>
    </location>
</feature>
<comment type="subcellular location">
    <subcellularLocation>
        <location evidence="1">Cell envelope</location>
    </subcellularLocation>
</comment>
<dbReference type="Pfam" id="PF09375">
    <property type="entry name" value="Peptidase_M75"/>
    <property type="match status" value="1"/>
</dbReference>
<proteinExistence type="predicted"/>
<evidence type="ECO:0000256" key="1">
    <source>
        <dbReference type="ARBA" id="ARBA00004196"/>
    </source>
</evidence>
<evidence type="ECO:0000256" key="2">
    <source>
        <dbReference type="ARBA" id="ARBA00022729"/>
    </source>
</evidence>
<feature type="chain" id="PRO_5029000595" description="Imelysin-like domain-containing protein" evidence="3">
    <location>
        <begin position="26"/>
        <end position="343"/>
    </location>
</feature>
<evidence type="ECO:0000313" key="6">
    <source>
        <dbReference type="Proteomes" id="UP000509597"/>
    </source>
</evidence>
<evidence type="ECO:0000259" key="4">
    <source>
        <dbReference type="Pfam" id="PF09375"/>
    </source>
</evidence>